<feature type="compositionally biased region" description="Polar residues" evidence="5">
    <location>
        <begin position="1"/>
        <end position="11"/>
    </location>
</feature>
<dbReference type="EMBL" id="AP027081">
    <property type="protein sequence ID" value="BDU77741.1"/>
    <property type="molecule type" value="Genomic_DNA"/>
</dbReference>
<feature type="region of interest" description="Disordered" evidence="5">
    <location>
        <begin position="1"/>
        <end position="24"/>
    </location>
</feature>
<dbReference type="GO" id="GO:0005737">
    <property type="term" value="C:cytoplasm"/>
    <property type="evidence" value="ECO:0007669"/>
    <property type="project" value="TreeGrafter"/>
</dbReference>
<dbReference type="GO" id="GO:0009086">
    <property type="term" value="P:methionine biosynthetic process"/>
    <property type="evidence" value="ECO:0007669"/>
    <property type="project" value="UniProtKB-ARBA"/>
</dbReference>
<dbReference type="Proteomes" id="UP001228113">
    <property type="component" value="Chromosome"/>
</dbReference>
<dbReference type="PANTHER" id="PTHR11808">
    <property type="entry name" value="TRANS-SULFURATION ENZYME FAMILY MEMBER"/>
    <property type="match status" value="1"/>
</dbReference>
<dbReference type="GO" id="GO:0019346">
    <property type="term" value="P:transsulfuration"/>
    <property type="evidence" value="ECO:0007669"/>
    <property type="project" value="InterPro"/>
</dbReference>
<dbReference type="Gene3D" id="3.90.1150.10">
    <property type="entry name" value="Aspartate Aminotransferase, domain 1"/>
    <property type="match status" value="1"/>
</dbReference>
<dbReference type="Pfam" id="PF01053">
    <property type="entry name" value="Cys_Met_Meta_PP"/>
    <property type="match status" value="1"/>
</dbReference>
<dbReference type="InterPro" id="IPR015421">
    <property type="entry name" value="PyrdxlP-dep_Trfase_major"/>
</dbReference>
<comment type="similarity">
    <text evidence="4">Belongs to the trans-sulfuration enzymes family.</text>
</comment>
<evidence type="ECO:0000256" key="1">
    <source>
        <dbReference type="ARBA" id="ARBA00001933"/>
    </source>
</evidence>
<evidence type="ECO:0000256" key="3">
    <source>
        <dbReference type="PIRSR" id="PIRSR001434-2"/>
    </source>
</evidence>
<reference evidence="6" key="1">
    <citation type="journal article" date="2023" name="Int. J. Syst. Evol. Microbiol.">
        <title>Mesoterricola silvestris gen. nov., sp. nov., Mesoterricola sediminis sp. nov., Geothrix oryzae sp. nov., Geothrix edaphica sp. nov., Geothrix rubra sp. nov., and Geothrix limicola sp. nov., six novel members of Acidobacteriota isolated from soils.</title>
        <authorList>
            <person name="Itoh H."/>
            <person name="Sugisawa Y."/>
            <person name="Mise K."/>
            <person name="Xu Z."/>
            <person name="Kuniyasu M."/>
            <person name="Ushijima N."/>
            <person name="Kawano K."/>
            <person name="Kobayashi E."/>
            <person name="Shiratori Y."/>
            <person name="Masuda Y."/>
            <person name="Senoo K."/>
        </authorList>
    </citation>
    <scope>NUCLEOTIDE SEQUENCE</scope>
    <source>
        <strain evidence="6">W786</strain>
    </source>
</reference>
<dbReference type="AlphaFoldDB" id="A0AA48GR56"/>
<evidence type="ECO:0000313" key="7">
    <source>
        <dbReference type="Proteomes" id="UP001228113"/>
    </source>
</evidence>
<organism evidence="6 7">
    <name type="scientific">Mesoterricola sediminis</name>
    <dbReference type="NCBI Taxonomy" id="2927980"/>
    <lineage>
        <taxon>Bacteria</taxon>
        <taxon>Pseudomonadati</taxon>
        <taxon>Acidobacteriota</taxon>
        <taxon>Holophagae</taxon>
        <taxon>Holophagales</taxon>
        <taxon>Holophagaceae</taxon>
        <taxon>Mesoterricola</taxon>
    </lineage>
</organism>
<name>A0AA48GR56_9BACT</name>
<dbReference type="FunFam" id="3.90.1150.10:FF:000033">
    <property type="entry name" value="Cystathionine gamma-synthase"/>
    <property type="match status" value="1"/>
</dbReference>
<dbReference type="InterPro" id="IPR000277">
    <property type="entry name" value="Cys/Met-Metab_PyrdxlP-dep_enz"/>
</dbReference>
<protein>
    <submittedName>
        <fullName evidence="6">Methionine gamma-lyase</fullName>
    </submittedName>
</protein>
<dbReference type="Gene3D" id="3.40.640.10">
    <property type="entry name" value="Type I PLP-dependent aspartate aminotransferase-like (Major domain)"/>
    <property type="match status" value="1"/>
</dbReference>
<dbReference type="PROSITE" id="PS00868">
    <property type="entry name" value="CYS_MET_METAB_PP"/>
    <property type="match status" value="1"/>
</dbReference>
<evidence type="ECO:0000256" key="4">
    <source>
        <dbReference type="RuleBase" id="RU362118"/>
    </source>
</evidence>
<evidence type="ECO:0000256" key="2">
    <source>
        <dbReference type="ARBA" id="ARBA00022898"/>
    </source>
</evidence>
<dbReference type="PIRSF" id="PIRSF001434">
    <property type="entry name" value="CGS"/>
    <property type="match status" value="1"/>
</dbReference>
<dbReference type="FunFam" id="3.40.640.10:FF:000046">
    <property type="entry name" value="Cystathionine gamma-lyase"/>
    <property type="match status" value="1"/>
</dbReference>
<feature type="modified residue" description="N6-(pyridoxal phosphate)lysine" evidence="3">
    <location>
        <position position="226"/>
    </location>
</feature>
<dbReference type="RefSeq" id="WP_243331451.1">
    <property type="nucleotide sequence ID" value="NZ_AP027081.1"/>
</dbReference>
<dbReference type="InterPro" id="IPR015424">
    <property type="entry name" value="PyrdxlP-dep_Trfase"/>
</dbReference>
<dbReference type="InterPro" id="IPR015422">
    <property type="entry name" value="PyrdxlP-dep_Trfase_small"/>
</dbReference>
<dbReference type="GO" id="GO:0016846">
    <property type="term" value="F:carbon-sulfur lyase activity"/>
    <property type="evidence" value="ECO:0007669"/>
    <property type="project" value="TreeGrafter"/>
</dbReference>
<dbReference type="KEGG" id="msea:METESE_26990"/>
<gene>
    <name evidence="6" type="ORF">METESE_26990</name>
</gene>
<accession>A0AA48GR56</accession>
<dbReference type="GO" id="GO:0030170">
    <property type="term" value="F:pyridoxal phosphate binding"/>
    <property type="evidence" value="ECO:0007669"/>
    <property type="project" value="InterPro"/>
</dbReference>
<dbReference type="PANTHER" id="PTHR11808:SF86">
    <property type="entry name" value="METHIONINE GAMMA-LYASE"/>
    <property type="match status" value="1"/>
</dbReference>
<evidence type="ECO:0000256" key="5">
    <source>
        <dbReference type="SAM" id="MobiDB-lite"/>
    </source>
</evidence>
<keyword evidence="2 3" id="KW-0663">Pyridoxal phosphate</keyword>
<dbReference type="CDD" id="cd00614">
    <property type="entry name" value="CGS_like"/>
    <property type="match status" value="1"/>
</dbReference>
<dbReference type="InterPro" id="IPR054542">
    <property type="entry name" value="Cys_met_metab_PP"/>
</dbReference>
<evidence type="ECO:0000313" key="6">
    <source>
        <dbReference type="EMBL" id="BDU77741.1"/>
    </source>
</evidence>
<sequence>MTSSAKPQTKIFSHGYDPQRSEGAAVPPVFRTSTFIFKTAAEGKRAFEIAYGLDAAKAGESPALIYTRVNNPNSEILEDKITAWDGAEAAALFSSGMGAISSACLAFLRPGDTLIFSDPVYGGTEFFFRRVLPQFNVRTIPFPAGATREDMERLVKDDPTVKLIYIESPANPTMLLSDVRGAREIADRYSSDDRRILVMVDNTFMGPIFSRPLDQGADVILYSATKFLGGHSDLVAGVAMGSAELVGQIKVMRTILGSNSDPDTAWLIQRSLGTLQLRMEHQQESAQRIAEFLRTHPKVQCVAYPGSPSMGARQVELWKTQCTGTGSLISFCVKGGEAEAFKVLDAVEHPKLAVSLGGIESLIEHPSTMTHSDMTPEEKAHAGITDNLIRMSVGLEDAQDLIDDLAQALDRI</sequence>
<proteinExistence type="inferred from homology"/>
<dbReference type="SUPFAM" id="SSF53383">
    <property type="entry name" value="PLP-dependent transferases"/>
    <property type="match status" value="1"/>
</dbReference>
<comment type="cofactor">
    <cofactor evidence="1 4">
        <name>pyridoxal 5'-phosphate</name>
        <dbReference type="ChEBI" id="CHEBI:597326"/>
    </cofactor>
</comment>
<keyword evidence="7" id="KW-1185">Reference proteome</keyword>